<keyword evidence="2" id="KW-1185">Reference proteome</keyword>
<dbReference type="EMBL" id="JRES01001323">
    <property type="protein sequence ID" value="KNC23637.1"/>
    <property type="molecule type" value="Genomic_DNA"/>
</dbReference>
<dbReference type="Proteomes" id="UP000037069">
    <property type="component" value="Unassembled WGS sequence"/>
</dbReference>
<accession>A0A0L0BUB6</accession>
<sequence length="103" mass="11535">MCKLCFKATPVCLEVFGVSTSTSNFSSNLRNAHDVNLTSRLSELSTKKTTSIISGKRSLIDNPNSSKHKFANARLLETCCKDLRPFNIVEQPGFIYEINKTNY</sequence>
<evidence type="ECO:0000313" key="1">
    <source>
        <dbReference type="EMBL" id="KNC23637.1"/>
    </source>
</evidence>
<dbReference type="AlphaFoldDB" id="A0A0L0BUB6"/>
<organism evidence="1 2">
    <name type="scientific">Lucilia cuprina</name>
    <name type="common">Green bottle fly</name>
    <name type="synonym">Australian sheep blowfly</name>
    <dbReference type="NCBI Taxonomy" id="7375"/>
    <lineage>
        <taxon>Eukaryota</taxon>
        <taxon>Metazoa</taxon>
        <taxon>Ecdysozoa</taxon>
        <taxon>Arthropoda</taxon>
        <taxon>Hexapoda</taxon>
        <taxon>Insecta</taxon>
        <taxon>Pterygota</taxon>
        <taxon>Neoptera</taxon>
        <taxon>Endopterygota</taxon>
        <taxon>Diptera</taxon>
        <taxon>Brachycera</taxon>
        <taxon>Muscomorpha</taxon>
        <taxon>Oestroidea</taxon>
        <taxon>Calliphoridae</taxon>
        <taxon>Luciliinae</taxon>
        <taxon>Lucilia</taxon>
    </lineage>
</organism>
<gene>
    <name evidence="1" type="ORF">FF38_09316</name>
</gene>
<dbReference type="SUPFAM" id="SSF140996">
    <property type="entry name" value="Hermes dimerisation domain"/>
    <property type="match status" value="1"/>
</dbReference>
<dbReference type="Gene3D" id="1.10.10.1070">
    <property type="entry name" value="Zinc finger, BED domain-containing"/>
    <property type="match status" value="1"/>
</dbReference>
<proteinExistence type="predicted"/>
<protein>
    <submittedName>
        <fullName evidence="1">Uncharacterized protein</fullName>
    </submittedName>
</protein>
<evidence type="ECO:0000313" key="2">
    <source>
        <dbReference type="Proteomes" id="UP000037069"/>
    </source>
</evidence>
<comment type="caution">
    <text evidence="1">The sequence shown here is derived from an EMBL/GenBank/DDBJ whole genome shotgun (WGS) entry which is preliminary data.</text>
</comment>
<name>A0A0L0BUB6_LUCCU</name>
<reference evidence="1 2" key="1">
    <citation type="journal article" date="2015" name="Nat. Commun.">
        <title>Lucilia cuprina genome unlocks parasitic fly biology to underpin future interventions.</title>
        <authorList>
            <person name="Anstead C.A."/>
            <person name="Korhonen P.K."/>
            <person name="Young N.D."/>
            <person name="Hall R.S."/>
            <person name="Jex A.R."/>
            <person name="Murali S.C."/>
            <person name="Hughes D.S."/>
            <person name="Lee S.F."/>
            <person name="Perry T."/>
            <person name="Stroehlein A.J."/>
            <person name="Ansell B.R."/>
            <person name="Breugelmans B."/>
            <person name="Hofmann A."/>
            <person name="Qu J."/>
            <person name="Dugan S."/>
            <person name="Lee S.L."/>
            <person name="Chao H."/>
            <person name="Dinh H."/>
            <person name="Han Y."/>
            <person name="Doddapaneni H.V."/>
            <person name="Worley K.C."/>
            <person name="Muzny D.M."/>
            <person name="Ioannidis P."/>
            <person name="Waterhouse R.M."/>
            <person name="Zdobnov E.M."/>
            <person name="James P.J."/>
            <person name="Bagnall N.H."/>
            <person name="Kotze A.C."/>
            <person name="Gibbs R.A."/>
            <person name="Richards S."/>
            <person name="Batterham P."/>
            <person name="Gasser R.B."/>
        </authorList>
    </citation>
    <scope>NUCLEOTIDE SEQUENCE [LARGE SCALE GENOMIC DNA]</scope>
    <source>
        <strain evidence="1 2">LS</strain>
        <tissue evidence="1">Full body</tissue>
    </source>
</reference>